<dbReference type="InterPro" id="IPR036034">
    <property type="entry name" value="PDZ_sf"/>
</dbReference>
<dbReference type="Gene3D" id="2.30.42.10">
    <property type="match status" value="1"/>
</dbReference>
<dbReference type="SMART" id="SM00228">
    <property type="entry name" value="PDZ"/>
    <property type="match status" value="1"/>
</dbReference>
<reference evidence="2" key="1">
    <citation type="journal article" date="2014" name="Front. Microbiol.">
        <title>High frequency of phylogenetically diverse reductive dehalogenase-homologous genes in deep subseafloor sedimentary metagenomes.</title>
        <authorList>
            <person name="Kawai M."/>
            <person name="Futagami T."/>
            <person name="Toyoda A."/>
            <person name="Takaki Y."/>
            <person name="Nishi S."/>
            <person name="Hori S."/>
            <person name="Arai W."/>
            <person name="Tsubouchi T."/>
            <person name="Morono Y."/>
            <person name="Uchiyama I."/>
            <person name="Ito T."/>
            <person name="Fujiyama A."/>
            <person name="Inagaki F."/>
            <person name="Takami H."/>
        </authorList>
    </citation>
    <scope>NUCLEOTIDE SEQUENCE</scope>
    <source>
        <strain evidence="2">Expedition CK06-06</strain>
    </source>
</reference>
<dbReference type="SUPFAM" id="SSF50156">
    <property type="entry name" value="PDZ domain-like"/>
    <property type="match status" value="1"/>
</dbReference>
<gene>
    <name evidence="2" type="ORF">S01H1_83152</name>
</gene>
<proteinExistence type="predicted"/>
<protein>
    <recommendedName>
        <fullName evidence="1">PDZ domain-containing protein</fullName>
    </recommendedName>
</protein>
<organism evidence="2">
    <name type="scientific">marine sediment metagenome</name>
    <dbReference type="NCBI Taxonomy" id="412755"/>
    <lineage>
        <taxon>unclassified sequences</taxon>
        <taxon>metagenomes</taxon>
        <taxon>ecological metagenomes</taxon>
    </lineage>
</organism>
<dbReference type="InterPro" id="IPR001478">
    <property type="entry name" value="PDZ"/>
</dbReference>
<feature type="domain" description="PDZ" evidence="1">
    <location>
        <begin position="1"/>
        <end position="90"/>
    </location>
</feature>
<dbReference type="EMBL" id="BARS01056475">
    <property type="protein sequence ID" value="GAG43133.1"/>
    <property type="molecule type" value="Genomic_DNA"/>
</dbReference>
<dbReference type="AlphaFoldDB" id="X0Y343"/>
<evidence type="ECO:0000313" key="2">
    <source>
        <dbReference type="EMBL" id="GAG43133.1"/>
    </source>
</evidence>
<name>X0Y343_9ZZZZ</name>
<feature type="non-terminal residue" evidence="2">
    <location>
        <position position="175"/>
    </location>
</feature>
<evidence type="ECO:0000259" key="1">
    <source>
        <dbReference type="PROSITE" id="PS50106"/>
    </source>
</evidence>
<feature type="non-terminal residue" evidence="2">
    <location>
        <position position="1"/>
    </location>
</feature>
<sequence>WNSPFGWLGITYPVDPLTKDDAEILKLPSTRGILVTSVQMNSPAEEGGLEVEDVIVTVNGERIRDGEYFKALIADIGPKEQVALRVLRDGRERKLKLRLGLQPANMMAARRAPAVETRAVRALGLRAISLRPGMSRLYDETERGVLIVALDESWDDKPKIKRGELIVACQGEPVE</sequence>
<comment type="caution">
    <text evidence="2">The sequence shown here is derived from an EMBL/GenBank/DDBJ whole genome shotgun (WGS) entry which is preliminary data.</text>
</comment>
<dbReference type="PROSITE" id="PS50106">
    <property type="entry name" value="PDZ"/>
    <property type="match status" value="1"/>
</dbReference>
<dbReference type="Pfam" id="PF13180">
    <property type="entry name" value="PDZ_2"/>
    <property type="match status" value="1"/>
</dbReference>
<accession>X0Y343</accession>